<accession>A0A1G4RHA9</accession>
<dbReference type="InterPro" id="IPR006311">
    <property type="entry name" value="TAT_signal"/>
</dbReference>
<protein>
    <submittedName>
        <fullName evidence="5">Branched-chain amino acid transport system substrate-binding protein</fullName>
    </submittedName>
</protein>
<comment type="similarity">
    <text evidence="1">Belongs to the leucine-binding protein family.</text>
</comment>
<dbReference type="EMBL" id="FMTM01000003">
    <property type="protein sequence ID" value="SCW56322.1"/>
    <property type="molecule type" value="Genomic_DNA"/>
</dbReference>
<feature type="domain" description="Leucine-binding protein" evidence="4">
    <location>
        <begin position="48"/>
        <end position="400"/>
    </location>
</feature>
<keyword evidence="3" id="KW-0813">Transport</keyword>
<sequence>MSNSIIKPQKGISRRSVLQGMGAAAGAGLASQAMPGFVRYSQAGTSEPVKIGLQLHRTGIGASYGRWYERVTAAAVKVINDGGGINGRPVEVIIEDDGTDPKRGAEVVEKFATQHKVDVAYGTLFSHVVIGSAPRAGELKMPYVVVSEGHHVASGKLNRYVFQPGITDVRSQVIAMAPWISKNLGKKVAMIFPDFAFGHDHRDYFSEAIKAQGGEVAGLIAIPPTESSFTRYLPQIPSSTEVLYHVMVGPAVLTFVKELGQFFGSSRPQIFGFIDSLEAVDLATPQLEFLEDTYFWEGNPRYAQKNQTEYDKFYREMVGVDANGASTSDPKDISTYSHMFGCWESLFAIKQAMEASGYDGQTPKDKQGFIEAMEAIQKFDEGREHPQGDKTFNGKNHQCYGHQNISKVTGGRLEVVHRTAIEDGLYEVSADYTKMSL</sequence>
<evidence type="ECO:0000256" key="1">
    <source>
        <dbReference type="ARBA" id="ARBA00010062"/>
    </source>
</evidence>
<evidence type="ECO:0000313" key="6">
    <source>
        <dbReference type="Proteomes" id="UP000199542"/>
    </source>
</evidence>
<dbReference type="InterPro" id="IPR028082">
    <property type="entry name" value="Peripla_BP_I"/>
</dbReference>
<evidence type="ECO:0000313" key="5">
    <source>
        <dbReference type="EMBL" id="SCW56322.1"/>
    </source>
</evidence>
<dbReference type="InterPro" id="IPR051010">
    <property type="entry name" value="BCAA_transport"/>
</dbReference>
<proteinExistence type="inferred from homology"/>
<dbReference type="GO" id="GO:0006865">
    <property type="term" value="P:amino acid transport"/>
    <property type="evidence" value="ECO:0007669"/>
    <property type="project" value="UniProtKB-KW"/>
</dbReference>
<dbReference type="SUPFAM" id="SSF53822">
    <property type="entry name" value="Periplasmic binding protein-like I"/>
    <property type="match status" value="1"/>
</dbReference>
<keyword evidence="2" id="KW-0732">Signal</keyword>
<dbReference type="RefSeq" id="WP_092585326.1">
    <property type="nucleotide sequence ID" value="NZ_FMTM01000003.1"/>
</dbReference>
<evidence type="ECO:0000259" key="4">
    <source>
        <dbReference type="Pfam" id="PF13458"/>
    </source>
</evidence>
<dbReference type="Pfam" id="PF13458">
    <property type="entry name" value="Peripla_BP_6"/>
    <property type="match status" value="1"/>
</dbReference>
<keyword evidence="3" id="KW-0029">Amino-acid transport</keyword>
<dbReference type="InterPro" id="IPR028081">
    <property type="entry name" value="Leu-bd"/>
</dbReference>
<dbReference type="Gene3D" id="3.40.50.2300">
    <property type="match status" value="2"/>
</dbReference>
<gene>
    <name evidence="5" type="ORF">SAMN02927900_02686</name>
</gene>
<dbReference type="AlphaFoldDB" id="A0A1G4RHA9"/>
<evidence type="ECO:0000256" key="2">
    <source>
        <dbReference type="ARBA" id="ARBA00022729"/>
    </source>
</evidence>
<dbReference type="PROSITE" id="PS51318">
    <property type="entry name" value="TAT"/>
    <property type="match status" value="1"/>
</dbReference>
<dbReference type="PANTHER" id="PTHR30483">
    <property type="entry name" value="LEUCINE-SPECIFIC-BINDING PROTEIN"/>
    <property type="match status" value="1"/>
</dbReference>
<dbReference type="PANTHER" id="PTHR30483:SF6">
    <property type="entry name" value="PERIPLASMIC BINDING PROTEIN OF ABC TRANSPORTER FOR NATURAL AMINO ACIDS"/>
    <property type="match status" value="1"/>
</dbReference>
<name>A0A1G4RHA9_9HYPH</name>
<evidence type="ECO:0000256" key="3">
    <source>
        <dbReference type="ARBA" id="ARBA00022970"/>
    </source>
</evidence>
<dbReference type="Proteomes" id="UP000199542">
    <property type="component" value="Unassembled WGS sequence"/>
</dbReference>
<organism evidence="5 6">
    <name type="scientific">Rhizobium mongolense subsp. loessense</name>
    <dbReference type="NCBI Taxonomy" id="158890"/>
    <lineage>
        <taxon>Bacteria</taxon>
        <taxon>Pseudomonadati</taxon>
        <taxon>Pseudomonadota</taxon>
        <taxon>Alphaproteobacteria</taxon>
        <taxon>Hyphomicrobiales</taxon>
        <taxon>Rhizobiaceae</taxon>
        <taxon>Rhizobium/Agrobacterium group</taxon>
        <taxon>Rhizobium</taxon>
    </lineage>
</organism>
<reference evidence="5 6" key="1">
    <citation type="submission" date="2016-10" db="EMBL/GenBank/DDBJ databases">
        <authorList>
            <person name="de Groot N.N."/>
        </authorList>
    </citation>
    <scope>NUCLEOTIDE SEQUENCE [LARGE SCALE GENOMIC DNA]</scope>
    <source>
        <strain evidence="5 6">CGMCC 1.3401</strain>
    </source>
</reference>